<proteinExistence type="predicted"/>
<evidence type="ECO:0000256" key="1">
    <source>
        <dbReference type="SAM" id="MobiDB-lite"/>
    </source>
</evidence>
<dbReference type="EMBL" id="BQNB010021381">
    <property type="protein sequence ID" value="GJU05817.1"/>
    <property type="molecule type" value="Genomic_DNA"/>
</dbReference>
<organism evidence="2 3">
    <name type="scientific">Tanacetum coccineum</name>
    <dbReference type="NCBI Taxonomy" id="301880"/>
    <lineage>
        <taxon>Eukaryota</taxon>
        <taxon>Viridiplantae</taxon>
        <taxon>Streptophyta</taxon>
        <taxon>Embryophyta</taxon>
        <taxon>Tracheophyta</taxon>
        <taxon>Spermatophyta</taxon>
        <taxon>Magnoliopsida</taxon>
        <taxon>eudicotyledons</taxon>
        <taxon>Gunneridae</taxon>
        <taxon>Pentapetalae</taxon>
        <taxon>asterids</taxon>
        <taxon>campanulids</taxon>
        <taxon>Asterales</taxon>
        <taxon>Asteraceae</taxon>
        <taxon>Asteroideae</taxon>
        <taxon>Anthemideae</taxon>
        <taxon>Anthemidinae</taxon>
        <taxon>Tanacetum</taxon>
    </lineage>
</organism>
<reference evidence="2" key="2">
    <citation type="submission" date="2022-01" db="EMBL/GenBank/DDBJ databases">
        <authorList>
            <person name="Yamashiro T."/>
            <person name="Shiraishi A."/>
            <person name="Satake H."/>
            <person name="Nakayama K."/>
        </authorList>
    </citation>
    <scope>NUCLEOTIDE SEQUENCE</scope>
</reference>
<name>A0ABQ5J009_9ASTR</name>
<evidence type="ECO:0000313" key="2">
    <source>
        <dbReference type="EMBL" id="GJU05817.1"/>
    </source>
</evidence>
<sequence>MDTTFIFIPSFLFESDLEDSKTGSEVDTENTGSVVDGKENVGTDGDGIGLWDTIVLVMTSWVSNEGVEELKKKCTGYRSYALSWKPCQGDSLNLPDHRIRRRCCSLIPVKSDS</sequence>
<reference evidence="2" key="1">
    <citation type="journal article" date="2022" name="Int. J. Mol. Sci.">
        <title>Draft Genome of Tanacetum Coccineum: Genomic Comparison of Closely Related Tanacetum-Family Plants.</title>
        <authorList>
            <person name="Yamashiro T."/>
            <person name="Shiraishi A."/>
            <person name="Nakayama K."/>
            <person name="Satake H."/>
        </authorList>
    </citation>
    <scope>NUCLEOTIDE SEQUENCE</scope>
</reference>
<feature type="region of interest" description="Disordered" evidence="1">
    <location>
        <begin position="18"/>
        <end position="40"/>
    </location>
</feature>
<dbReference type="Proteomes" id="UP001151760">
    <property type="component" value="Unassembled WGS sequence"/>
</dbReference>
<keyword evidence="3" id="KW-1185">Reference proteome</keyword>
<protein>
    <submittedName>
        <fullName evidence="2">Uncharacterized protein</fullName>
    </submittedName>
</protein>
<evidence type="ECO:0000313" key="3">
    <source>
        <dbReference type="Proteomes" id="UP001151760"/>
    </source>
</evidence>
<comment type="caution">
    <text evidence="2">The sequence shown here is derived from an EMBL/GenBank/DDBJ whole genome shotgun (WGS) entry which is preliminary data.</text>
</comment>
<accession>A0ABQ5J009</accession>
<gene>
    <name evidence="2" type="ORF">Tco_1122247</name>
</gene>